<dbReference type="AlphaFoldDB" id="W4Q2V2"/>
<dbReference type="RefSeq" id="WP_034745695.1">
    <property type="nucleotide sequence ID" value="NZ_BAUT01000021.1"/>
</dbReference>
<gene>
    <name evidence="2" type="ORF">JCM9140_2329</name>
</gene>
<keyword evidence="1" id="KW-0732">Signal</keyword>
<evidence type="ECO:0008006" key="4">
    <source>
        <dbReference type="Google" id="ProtNLM"/>
    </source>
</evidence>
<dbReference type="STRING" id="1236970.JCM9140_2329"/>
<proteinExistence type="predicted"/>
<sequence>MKVAKRGLVFVLILMFVAVIAACSDEETVEQEVIEEYPYVDQELTTQILEDGNVDDAIVHLMNEEYLLVTFVGNGELVEEDAEGLFDEYTPILKEKYPYHYVDLEVLQDNDVILEIQLFPNEE</sequence>
<reference evidence="2" key="1">
    <citation type="journal article" date="2014" name="Genome Announc.">
        <title>Draft Genome Sequences of Three Alkaliphilic Bacillus Strains, Bacillus wakoensis JCM 9140T, Bacillus akibai JCM 9157T, and Bacillus hemicellulosilyticus JCM 9152T.</title>
        <authorList>
            <person name="Yuki M."/>
            <person name="Oshima K."/>
            <person name="Suda W."/>
            <person name="Oshida Y."/>
            <person name="Kitamura K."/>
            <person name="Iida T."/>
            <person name="Hattori M."/>
            <person name="Ohkuma M."/>
        </authorList>
    </citation>
    <scope>NUCLEOTIDE SEQUENCE [LARGE SCALE GENOMIC DNA]</scope>
    <source>
        <strain evidence="2">JCM 9140</strain>
    </source>
</reference>
<organism evidence="2 3">
    <name type="scientific">Halalkalibacter wakoensis JCM 9140</name>
    <dbReference type="NCBI Taxonomy" id="1236970"/>
    <lineage>
        <taxon>Bacteria</taxon>
        <taxon>Bacillati</taxon>
        <taxon>Bacillota</taxon>
        <taxon>Bacilli</taxon>
        <taxon>Bacillales</taxon>
        <taxon>Bacillaceae</taxon>
        <taxon>Halalkalibacter</taxon>
    </lineage>
</organism>
<dbReference type="Proteomes" id="UP000018890">
    <property type="component" value="Unassembled WGS sequence"/>
</dbReference>
<dbReference type="EMBL" id="BAUT01000021">
    <property type="protein sequence ID" value="GAE26280.1"/>
    <property type="molecule type" value="Genomic_DNA"/>
</dbReference>
<dbReference type="OrthoDB" id="2946936at2"/>
<keyword evidence="3" id="KW-1185">Reference proteome</keyword>
<feature type="signal peptide" evidence="1">
    <location>
        <begin position="1"/>
        <end position="21"/>
    </location>
</feature>
<evidence type="ECO:0000313" key="3">
    <source>
        <dbReference type="Proteomes" id="UP000018890"/>
    </source>
</evidence>
<feature type="chain" id="PRO_5004847964" description="Lipoprotein" evidence="1">
    <location>
        <begin position="22"/>
        <end position="123"/>
    </location>
</feature>
<name>W4Q2V2_9BACI</name>
<accession>W4Q2V2</accession>
<evidence type="ECO:0000313" key="2">
    <source>
        <dbReference type="EMBL" id="GAE26280.1"/>
    </source>
</evidence>
<dbReference type="PROSITE" id="PS51257">
    <property type="entry name" value="PROKAR_LIPOPROTEIN"/>
    <property type="match status" value="1"/>
</dbReference>
<protein>
    <recommendedName>
        <fullName evidence="4">Lipoprotein</fullName>
    </recommendedName>
</protein>
<evidence type="ECO:0000256" key="1">
    <source>
        <dbReference type="SAM" id="SignalP"/>
    </source>
</evidence>
<comment type="caution">
    <text evidence="2">The sequence shown here is derived from an EMBL/GenBank/DDBJ whole genome shotgun (WGS) entry which is preliminary data.</text>
</comment>